<keyword evidence="3" id="KW-1185">Reference proteome</keyword>
<feature type="non-terminal residue" evidence="2">
    <location>
        <position position="884"/>
    </location>
</feature>
<evidence type="ECO:0000313" key="2">
    <source>
        <dbReference type="EMBL" id="KAG5326847.1"/>
    </source>
</evidence>
<feature type="compositionally biased region" description="Basic residues" evidence="1">
    <location>
        <begin position="816"/>
        <end position="830"/>
    </location>
</feature>
<dbReference type="PANTHER" id="PTHR12484:SF4">
    <property type="entry name" value="A-KINASE ANCHOR PROTEIN 17A"/>
    <property type="match status" value="1"/>
</dbReference>
<dbReference type="InterPro" id="IPR056852">
    <property type="entry name" value="AK17A/B"/>
</dbReference>
<dbReference type="PANTHER" id="PTHR12484">
    <property type="entry name" value="B-LYMPHOCYTE ANTIGEN-RELATED"/>
    <property type="match status" value="1"/>
</dbReference>
<dbReference type="Pfam" id="PF25015">
    <property type="entry name" value="RBD_AKAP-17A"/>
    <property type="match status" value="1"/>
</dbReference>
<feature type="compositionally biased region" description="Basic and acidic residues" evidence="1">
    <location>
        <begin position="860"/>
        <end position="875"/>
    </location>
</feature>
<dbReference type="EMBL" id="JAANIB010007246">
    <property type="protein sequence ID" value="KAG5326847.1"/>
    <property type="molecule type" value="Genomic_DNA"/>
</dbReference>
<dbReference type="AlphaFoldDB" id="A0A836FY28"/>
<proteinExistence type="predicted"/>
<feature type="region of interest" description="Disordered" evidence="1">
    <location>
        <begin position="503"/>
        <end position="533"/>
    </location>
</feature>
<comment type="caution">
    <text evidence="2">The sequence shown here is derived from an EMBL/GenBank/DDBJ whole genome shotgun (WGS) entry which is preliminary data.</text>
</comment>
<name>A0A836FY28_9HYME</name>
<organism evidence="2 3">
    <name type="scientific">Acromyrmex heyeri</name>
    <dbReference type="NCBI Taxonomy" id="230685"/>
    <lineage>
        <taxon>Eukaryota</taxon>
        <taxon>Metazoa</taxon>
        <taxon>Ecdysozoa</taxon>
        <taxon>Arthropoda</taxon>
        <taxon>Hexapoda</taxon>
        <taxon>Insecta</taxon>
        <taxon>Pterygota</taxon>
        <taxon>Neoptera</taxon>
        <taxon>Endopterygota</taxon>
        <taxon>Hymenoptera</taxon>
        <taxon>Apocrita</taxon>
        <taxon>Aculeata</taxon>
        <taxon>Formicoidea</taxon>
        <taxon>Formicidae</taxon>
        <taxon>Myrmicinae</taxon>
        <taxon>Acromyrmex</taxon>
    </lineage>
</organism>
<feature type="compositionally biased region" description="Basic residues" evidence="1">
    <location>
        <begin position="774"/>
        <end position="808"/>
    </location>
</feature>
<accession>A0A836FY28</accession>
<reference evidence="2 3" key="1">
    <citation type="submission" date="2020-02" db="EMBL/GenBank/DDBJ databases">
        <title>Relaxed selection underlies rapid genomic changes in the transitions from sociality to social parasitism in ants.</title>
        <authorList>
            <person name="Bi X."/>
        </authorList>
    </citation>
    <scope>NUCLEOTIDE SEQUENCE [LARGE SCALE GENOMIC DNA]</scope>
    <source>
        <strain evidence="2">BGI-DK2014b</strain>
        <tissue evidence="2">Whole body</tissue>
    </source>
</reference>
<feature type="compositionally biased region" description="Basic residues" evidence="1">
    <location>
        <begin position="337"/>
        <end position="346"/>
    </location>
</feature>
<feature type="region of interest" description="Disordered" evidence="1">
    <location>
        <begin position="301"/>
        <end position="350"/>
    </location>
</feature>
<evidence type="ECO:0000313" key="3">
    <source>
        <dbReference type="Proteomes" id="UP000670152"/>
    </source>
</evidence>
<protein>
    <submittedName>
        <fullName evidence="2">AK17A protein</fullName>
    </submittedName>
</protein>
<evidence type="ECO:0000256" key="1">
    <source>
        <dbReference type="SAM" id="MobiDB-lite"/>
    </source>
</evidence>
<feature type="region of interest" description="Disordered" evidence="1">
    <location>
        <begin position="626"/>
        <end position="884"/>
    </location>
</feature>
<dbReference type="Proteomes" id="UP000670152">
    <property type="component" value="Unassembled WGS sequence"/>
</dbReference>
<feature type="compositionally biased region" description="Low complexity" evidence="1">
    <location>
        <begin position="831"/>
        <end position="853"/>
    </location>
</feature>
<sequence length="884" mass="103640">MSDNKQVGETPSSEVANRFRSCRDLSDIVPLYPSHALYLKPLAKVNVSVSLPQLKTPGKTISTWEVMEKIRALILPDEFASLKVAKSTLEFIRLEGDLRDRCRLPRVLARLDLQQLNLSGFSNVLKVRAAEAKDDFPTRHSWNSYFRDAKHMNELKAGERPDTIHITGLPVKWFTEDNTNVPSESLVTKIFKKWGALRKVDVPAADSYRSRMRLGNNIHKFSFEDGIFFDVYVQYVEYMDFVRAMDALRGMKLLKKDGQNSLTATLKVDFDKTKHLSDNSISHRDFERKRLIAQDNLAAEKMRKREEAEKKRQEEQRKKEEADSMAKANRQRNREEKRKRKALTKFRKQEEDKVSMKIAREEQKLIKAQRQLESIRLLDELFDRIKTKVEKKEIKLDQNMEKKGEKKNNQTNEKKKGAMLRSLTIVVFTILLILMKQHGGTAIILKTKIKHHTKMPHKRQTRYALFRPSTTDEDQIKTLIENNPRYMTHKLAEMLNMSKFTIHQHFKKRKKGDNSSESTTEEESDKETSKKRLKSAVAENLPYDYSDSMSVLPSMAPFHAMRMPRYARRQMMRSPGYSTMSLHHPMLPVGRGRGFVPRYEMNYTLTNPYLYNGQYYEYFTHLVERDSKQQKSKIRNRQKSTSRSISRTRTRSGSRRKSRSISRSRSRRRSGSRSKSRDQRSKSRSRSRSHRSRSRSRRSRSRLRRSRSQSRRSRSQSRKSKSRSRRPKSRSRNRSRSRSRRKSASRSCSRRKTRSRSNSKTRHKNNKSCSRSKSSSKTRPSRSRRNSRSRSRSKSRSRNRYRSKRGKRSSSIVKITRAKSRPTSPRRRSRSSSWSLPKSPSRRSCSWSRAASANNINEQDVNKESEKLIQEETAKTEMLSTEAN</sequence>
<dbReference type="OrthoDB" id="1918237at2759"/>
<feature type="compositionally biased region" description="Basic residues" evidence="1">
    <location>
        <begin position="682"/>
        <end position="766"/>
    </location>
</feature>
<feature type="non-terminal residue" evidence="2">
    <location>
        <position position="1"/>
    </location>
</feature>
<feature type="compositionally biased region" description="Basic and acidic residues" evidence="1">
    <location>
        <begin position="301"/>
        <end position="324"/>
    </location>
</feature>
<gene>
    <name evidence="2" type="primary">Akap17a</name>
    <name evidence="2" type="ORF">G6Z77_0015150</name>
</gene>
<feature type="compositionally biased region" description="Basic residues" evidence="1">
    <location>
        <begin position="630"/>
        <end position="674"/>
    </location>
</feature>